<organism evidence="7 8">
    <name type="scientific">Porcisia hertigi</name>
    <dbReference type="NCBI Taxonomy" id="2761500"/>
    <lineage>
        <taxon>Eukaryota</taxon>
        <taxon>Discoba</taxon>
        <taxon>Euglenozoa</taxon>
        <taxon>Kinetoplastea</taxon>
        <taxon>Metakinetoplastina</taxon>
        <taxon>Trypanosomatida</taxon>
        <taxon>Trypanosomatidae</taxon>
        <taxon>Leishmaniinae</taxon>
        <taxon>Porcisia</taxon>
    </lineage>
</organism>
<feature type="domain" description="RanBP2-type" evidence="6">
    <location>
        <begin position="573"/>
        <end position="602"/>
    </location>
</feature>
<dbReference type="AlphaFoldDB" id="A0A836KY27"/>
<evidence type="ECO:0000256" key="2">
    <source>
        <dbReference type="ARBA" id="ARBA00022771"/>
    </source>
</evidence>
<name>A0A836KY27_9TRYP</name>
<proteinExistence type="predicted"/>
<evidence type="ECO:0000313" key="7">
    <source>
        <dbReference type="EMBL" id="KAG5490012.1"/>
    </source>
</evidence>
<keyword evidence="8" id="KW-1185">Reference proteome</keyword>
<protein>
    <recommendedName>
        <fullName evidence="6">RanBP2-type domain-containing protein</fullName>
    </recommendedName>
</protein>
<feature type="compositionally biased region" description="Low complexity" evidence="5">
    <location>
        <begin position="62"/>
        <end position="73"/>
    </location>
</feature>
<dbReference type="PROSITE" id="PS01358">
    <property type="entry name" value="ZF_RANBP2_1"/>
    <property type="match status" value="1"/>
</dbReference>
<keyword evidence="3" id="KW-0862">Zinc</keyword>
<dbReference type="GO" id="GO:0008270">
    <property type="term" value="F:zinc ion binding"/>
    <property type="evidence" value="ECO:0007669"/>
    <property type="project" value="UniProtKB-KW"/>
</dbReference>
<dbReference type="GeneID" id="94286260"/>
<evidence type="ECO:0000313" key="8">
    <source>
        <dbReference type="Proteomes" id="UP000674318"/>
    </source>
</evidence>
<dbReference type="OrthoDB" id="448399at2759"/>
<dbReference type="InterPro" id="IPR001876">
    <property type="entry name" value="Znf_RanBP2"/>
</dbReference>
<gene>
    <name evidence="7" type="ORF">JKF63_00131</name>
</gene>
<keyword evidence="1" id="KW-0479">Metal-binding</keyword>
<feature type="region of interest" description="Disordered" evidence="5">
    <location>
        <begin position="62"/>
        <end position="126"/>
    </location>
</feature>
<evidence type="ECO:0000256" key="5">
    <source>
        <dbReference type="SAM" id="MobiDB-lite"/>
    </source>
</evidence>
<dbReference type="EMBL" id="JAFJZO010000036">
    <property type="protein sequence ID" value="KAG5490012.1"/>
    <property type="molecule type" value="Genomic_DNA"/>
</dbReference>
<evidence type="ECO:0000259" key="6">
    <source>
        <dbReference type="PROSITE" id="PS50199"/>
    </source>
</evidence>
<reference evidence="7 8" key="1">
    <citation type="submission" date="2021-02" db="EMBL/GenBank/DDBJ databases">
        <title>Porcisia hertigi Genome sequencing and assembly.</title>
        <authorList>
            <person name="Almutairi H."/>
            <person name="Gatherer D."/>
        </authorList>
    </citation>
    <scope>NUCLEOTIDE SEQUENCE [LARGE SCALE GENOMIC DNA]</scope>
    <source>
        <strain evidence="7 8">C119</strain>
    </source>
</reference>
<comment type="caution">
    <text evidence="7">The sequence shown here is derived from an EMBL/GenBank/DDBJ whole genome shotgun (WGS) entry which is preliminary data.</text>
</comment>
<evidence type="ECO:0000256" key="3">
    <source>
        <dbReference type="ARBA" id="ARBA00022833"/>
    </source>
</evidence>
<evidence type="ECO:0000256" key="4">
    <source>
        <dbReference type="PROSITE-ProRule" id="PRU00322"/>
    </source>
</evidence>
<dbReference type="PROSITE" id="PS50199">
    <property type="entry name" value="ZF_RANBP2_2"/>
    <property type="match status" value="1"/>
</dbReference>
<sequence>MRATVRTTQATVVPLYRLRPQPSFQRWRWGCLSICSRSNATVHQATAEEDMLARMLIQDAFHPPASASPPLSKSHSDGNISGEEDKSTSVTSKSTGCGLSQSAPRTAAGKNPPNTTPAADGSLPGLDRLQGAHLRAVSEVPGHAQECPWHQVKSEPPLRVEEAVPPVTDSRSRNATAELFATVRRKDHGEGMAPALEWLCSACHTYNPLTSTSSSCLNCKAPTTTSYRACFPPVRHVAIMPTAWVCQGCAHTNRYSTAPAQSNVDRTVTSRAQREKFICEKCRTLFGGVQNWMCPTCDHFCPRAATQCPTCYAGRPLSWTCEGCESGLVNSIFSLVCRGCGHGRHQNYSNSVVQCLGCREWNDIRWELCATCMAPLKSLANTEGKCPVSRGAIPTAPEPSEDAHANSTSMELATDTAGVLHSETVDKAAGLLGTVWAAEATSASLCEAQRPSLARNDEERPRVAKRLPDNAWWCFSCNVMHRRNVTFCDICLEPRDAMRLRNQTELAAMQDLATSPNGGVTSSVSTTAPVVLNDTADVTIIPVSREGDWQCPYCRKLLSVSLKECCGHKREVPNGYWLCDRCCSTNRNDRGVCLGCGERQDQVCPWKCGECEWHNDAASTVCQQCGLPHAARVRLNSGPIDLDVLNVGTSIACTVCRAPNYFEKSACYRCRARLREVEWTCDACGHGHRTRSVSRCEKCNEIRQFDLREEVWLCDVCSTPVFSGGEIPVRLNCPKCNAERAPTVTHYPCRWRCKCGLFNRSRLTECPECGARRRIESLGTTAICPHCFRDTPLDVHEMCTYCKGSLAHCFQRWESSITPLTDAAEEIETDAVPDDGDEEAITAERL</sequence>
<keyword evidence="2 4" id="KW-0863">Zinc-finger</keyword>
<dbReference type="KEGG" id="phet:94286260"/>
<evidence type="ECO:0000256" key="1">
    <source>
        <dbReference type="ARBA" id="ARBA00022723"/>
    </source>
</evidence>
<dbReference type="RefSeq" id="XP_067752340.1">
    <property type="nucleotide sequence ID" value="XM_067896183.1"/>
</dbReference>
<dbReference type="SMART" id="SM00547">
    <property type="entry name" value="ZnF_RBZ"/>
    <property type="match status" value="9"/>
</dbReference>
<feature type="compositionally biased region" description="Polar residues" evidence="5">
    <location>
        <begin position="88"/>
        <end position="104"/>
    </location>
</feature>
<dbReference type="Proteomes" id="UP000674318">
    <property type="component" value="Unassembled WGS sequence"/>
</dbReference>
<accession>A0A836KY27</accession>